<dbReference type="AlphaFoldDB" id="A0A485M2M0"/>
<accession>A0A485M2M0</accession>
<dbReference type="PANTHER" id="PTHR43191">
    <property type="entry name" value="RRNA METHYLTRANSFERASE 3"/>
    <property type="match status" value="1"/>
</dbReference>
<dbReference type="CDD" id="cd18095">
    <property type="entry name" value="SpoU-like_rRNA-MTase"/>
    <property type="match status" value="1"/>
</dbReference>
<dbReference type="GO" id="GO:0008173">
    <property type="term" value="F:RNA methyltransferase activity"/>
    <property type="evidence" value="ECO:0007669"/>
    <property type="project" value="InterPro"/>
</dbReference>
<proteinExistence type="inferred from homology"/>
<dbReference type="InterPro" id="IPR013123">
    <property type="entry name" value="SpoU_subst-bd"/>
</dbReference>
<evidence type="ECO:0000256" key="1">
    <source>
        <dbReference type="ARBA" id="ARBA00007228"/>
    </source>
</evidence>
<dbReference type="GO" id="GO:0003723">
    <property type="term" value="F:RNA binding"/>
    <property type="evidence" value="ECO:0007669"/>
    <property type="project" value="InterPro"/>
</dbReference>
<evidence type="ECO:0000256" key="2">
    <source>
        <dbReference type="ARBA" id="ARBA00022603"/>
    </source>
</evidence>
<dbReference type="Pfam" id="PF22435">
    <property type="entry name" value="MRM3-like_sub_bind"/>
    <property type="match status" value="1"/>
</dbReference>
<keyword evidence="3 5" id="KW-0808">Transferase</keyword>
<dbReference type="EMBL" id="CAADRM010000124">
    <property type="protein sequence ID" value="VFU16918.1"/>
    <property type="molecule type" value="Genomic_DNA"/>
</dbReference>
<name>A0A485M2M0_9ZZZZ</name>
<protein>
    <submittedName>
        <fullName evidence="5">23S rRNA (Uridine(2479)-2'-O)-methyltransferase</fullName>
        <ecNumber evidence="5">2.1.1.208</ecNumber>
    </submittedName>
</protein>
<evidence type="ECO:0000259" key="4">
    <source>
        <dbReference type="SMART" id="SM00967"/>
    </source>
</evidence>
<dbReference type="Pfam" id="PF00588">
    <property type="entry name" value="SpoU_methylase"/>
    <property type="match status" value="1"/>
</dbReference>
<dbReference type="SMART" id="SM00967">
    <property type="entry name" value="SpoU_sub_bind"/>
    <property type="match status" value="1"/>
</dbReference>
<dbReference type="InterPro" id="IPR053888">
    <property type="entry name" value="MRM3-like_sub_bind"/>
</dbReference>
<dbReference type="InterPro" id="IPR029028">
    <property type="entry name" value="Alpha/beta_knot_MTases"/>
</dbReference>
<reference evidence="5" key="1">
    <citation type="submission" date="2019-03" db="EMBL/GenBank/DDBJ databases">
        <authorList>
            <person name="Hao L."/>
        </authorList>
    </citation>
    <scope>NUCLEOTIDE SEQUENCE</scope>
</reference>
<feature type="domain" description="RNA 2-O ribose methyltransferase substrate binding" evidence="4">
    <location>
        <begin position="3"/>
        <end position="70"/>
    </location>
</feature>
<dbReference type="GO" id="GO:0005737">
    <property type="term" value="C:cytoplasm"/>
    <property type="evidence" value="ECO:0007669"/>
    <property type="project" value="UniProtKB-ARBA"/>
</dbReference>
<dbReference type="PANTHER" id="PTHR43191:SF2">
    <property type="entry name" value="RRNA METHYLTRANSFERASE 3, MITOCHONDRIAL"/>
    <property type="match status" value="1"/>
</dbReference>
<organism evidence="5">
    <name type="scientific">anaerobic digester metagenome</name>
    <dbReference type="NCBI Taxonomy" id="1263854"/>
    <lineage>
        <taxon>unclassified sequences</taxon>
        <taxon>metagenomes</taxon>
        <taxon>ecological metagenomes</taxon>
    </lineage>
</organism>
<dbReference type="SUPFAM" id="SSF75217">
    <property type="entry name" value="alpha/beta knot"/>
    <property type="match status" value="1"/>
</dbReference>
<evidence type="ECO:0000256" key="3">
    <source>
        <dbReference type="ARBA" id="ARBA00022679"/>
    </source>
</evidence>
<dbReference type="InterPro" id="IPR029064">
    <property type="entry name" value="Ribosomal_eL30-like_sf"/>
</dbReference>
<keyword evidence="2 5" id="KW-0489">Methyltransferase</keyword>
<comment type="similarity">
    <text evidence="1">Belongs to the class IV-like SAM-binding methyltransferase superfamily. RNA methyltransferase TrmH family.</text>
</comment>
<gene>
    <name evidence="5" type="primary">aviRb</name>
    <name evidence="5" type="ORF">SCFA_590027</name>
</gene>
<dbReference type="EC" id="2.1.1.208" evidence="5"/>
<dbReference type="GO" id="GO:0006396">
    <property type="term" value="P:RNA processing"/>
    <property type="evidence" value="ECO:0007669"/>
    <property type="project" value="InterPro"/>
</dbReference>
<sequence length="222" mass="23380">MMLLEGRRLVEDARSRGMVPSLAALTDRYRRSHGPAEFPYILLSEDLFARLADTKTPQGILAFFPAPWASVEEIARRERIVVLDGLQDPGNVGTIIRTAEAFGFSAVAVTEGTASPFSPKAVRSSMGSVLGVAIARIQPGELAEFPHRLIALAPEGSTRLSAGLFREPFAVCLGQEGAGVSPEMLALSHQTVSIPMKGKVESLNVAVAAGIVLACAAGALDG</sequence>
<evidence type="ECO:0000313" key="5">
    <source>
        <dbReference type="EMBL" id="VFU16918.1"/>
    </source>
</evidence>
<dbReference type="Gene3D" id="3.40.1280.10">
    <property type="match status" value="1"/>
</dbReference>
<dbReference type="InterPro" id="IPR051259">
    <property type="entry name" value="rRNA_Methyltransferase"/>
</dbReference>
<dbReference type="SUPFAM" id="SSF55315">
    <property type="entry name" value="L30e-like"/>
    <property type="match status" value="1"/>
</dbReference>
<dbReference type="Gene3D" id="3.30.1330.30">
    <property type="match status" value="1"/>
</dbReference>
<dbReference type="InterPro" id="IPR001537">
    <property type="entry name" value="SpoU_MeTrfase"/>
</dbReference>
<dbReference type="GO" id="GO:0032259">
    <property type="term" value="P:methylation"/>
    <property type="evidence" value="ECO:0007669"/>
    <property type="project" value="UniProtKB-KW"/>
</dbReference>
<dbReference type="InterPro" id="IPR029026">
    <property type="entry name" value="tRNA_m1G_MTases_N"/>
</dbReference>